<sequence length="105" mass="11786">MHPLGPSGYFHDGAVMKIGSKILRRTGYESNTANPDKVILVGINSAECPETDIVSKNIASLEYTLSTLFPGAKEEDNWREFKAMATEWICRYLKVICRVLMLLGY</sequence>
<dbReference type="EMBL" id="BDQV01000178">
    <property type="protein sequence ID" value="GAY58147.1"/>
    <property type="molecule type" value="Genomic_DNA"/>
</dbReference>
<reference evidence="1 2" key="1">
    <citation type="journal article" date="2017" name="Front. Genet.">
        <title>Draft sequencing of the heterozygous diploid genome of Satsuma (Citrus unshiu Marc.) using a hybrid assembly approach.</title>
        <authorList>
            <person name="Shimizu T."/>
            <person name="Tanizawa Y."/>
            <person name="Mochizuki T."/>
            <person name="Nagasaki H."/>
            <person name="Yoshioka T."/>
            <person name="Toyoda A."/>
            <person name="Fujiyama A."/>
            <person name="Kaminuma E."/>
            <person name="Nakamura Y."/>
        </authorList>
    </citation>
    <scope>NUCLEOTIDE SEQUENCE [LARGE SCALE GENOMIC DNA]</scope>
    <source>
        <strain evidence="2">cv. Miyagawa wase</strain>
    </source>
</reference>
<organism evidence="1 2">
    <name type="scientific">Citrus unshiu</name>
    <name type="common">Satsuma mandarin</name>
    <name type="synonym">Citrus nobilis var. unshiu</name>
    <dbReference type="NCBI Taxonomy" id="55188"/>
    <lineage>
        <taxon>Eukaryota</taxon>
        <taxon>Viridiplantae</taxon>
        <taxon>Streptophyta</taxon>
        <taxon>Embryophyta</taxon>
        <taxon>Tracheophyta</taxon>
        <taxon>Spermatophyta</taxon>
        <taxon>Magnoliopsida</taxon>
        <taxon>eudicotyledons</taxon>
        <taxon>Gunneridae</taxon>
        <taxon>Pentapetalae</taxon>
        <taxon>rosids</taxon>
        <taxon>malvids</taxon>
        <taxon>Sapindales</taxon>
        <taxon>Rutaceae</taxon>
        <taxon>Aurantioideae</taxon>
        <taxon>Citrus</taxon>
    </lineage>
</organism>
<dbReference type="AlphaFoldDB" id="A0A2H5Q0G9"/>
<dbReference type="Proteomes" id="UP000236630">
    <property type="component" value="Unassembled WGS sequence"/>
</dbReference>
<name>A0A2H5Q0G9_CITUN</name>
<evidence type="ECO:0000313" key="1">
    <source>
        <dbReference type="EMBL" id="GAY58147.1"/>
    </source>
</evidence>
<gene>
    <name evidence="1" type="ORF">CUMW_184880</name>
</gene>
<evidence type="ECO:0000313" key="2">
    <source>
        <dbReference type="Proteomes" id="UP000236630"/>
    </source>
</evidence>
<accession>A0A2H5Q0G9</accession>
<keyword evidence="2" id="KW-1185">Reference proteome</keyword>
<protein>
    <submittedName>
        <fullName evidence="1">Uncharacterized protein</fullName>
    </submittedName>
</protein>
<proteinExistence type="predicted"/>
<dbReference type="STRING" id="55188.A0A2H5Q0G9"/>
<comment type="caution">
    <text evidence="1">The sequence shown here is derived from an EMBL/GenBank/DDBJ whole genome shotgun (WGS) entry which is preliminary data.</text>
</comment>